<name>A0A951QTD7_9CYAN</name>
<feature type="signal peptide" evidence="1">
    <location>
        <begin position="1"/>
        <end position="22"/>
    </location>
</feature>
<dbReference type="InterPro" id="IPR009739">
    <property type="entry name" value="LprI-like_N"/>
</dbReference>
<feature type="domain" description="Lysozyme inhibitor LprI-like N-terminal" evidence="2">
    <location>
        <begin position="31"/>
        <end position="121"/>
    </location>
</feature>
<proteinExistence type="predicted"/>
<keyword evidence="1" id="KW-0732">Signal</keyword>
<evidence type="ECO:0000259" key="2">
    <source>
        <dbReference type="Pfam" id="PF07007"/>
    </source>
</evidence>
<dbReference type="Gene3D" id="1.20.1270.180">
    <property type="match status" value="1"/>
</dbReference>
<accession>A0A951QTD7</accession>
<dbReference type="AlphaFoldDB" id="A0A951QTD7"/>
<comment type="caution">
    <text evidence="3">The sequence shown here is derived from an EMBL/GenBank/DDBJ whole genome shotgun (WGS) entry which is preliminary data.</text>
</comment>
<dbReference type="Pfam" id="PF07007">
    <property type="entry name" value="LprI"/>
    <property type="match status" value="1"/>
</dbReference>
<evidence type="ECO:0000313" key="4">
    <source>
        <dbReference type="Proteomes" id="UP000729701"/>
    </source>
</evidence>
<evidence type="ECO:0000313" key="3">
    <source>
        <dbReference type="EMBL" id="MBW4672174.1"/>
    </source>
</evidence>
<organism evidence="3 4">
    <name type="scientific">Cyanomargarita calcarea GSE-NOS-MK-12-04C</name>
    <dbReference type="NCBI Taxonomy" id="2839659"/>
    <lineage>
        <taxon>Bacteria</taxon>
        <taxon>Bacillati</taxon>
        <taxon>Cyanobacteriota</taxon>
        <taxon>Cyanophyceae</taxon>
        <taxon>Nostocales</taxon>
        <taxon>Cyanomargaritaceae</taxon>
        <taxon>Cyanomargarita</taxon>
    </lineage>
</organism>
<dbReference type="PANTHER" id="PTHR39176:SF1">
    <property type="entry name" value="PERIPLASMIC PROTEIN"/>
    <property type="match status" value="1"/>
</dbReference>
<gene>
    <name evidence="3" type="ORF">KME60_33310</name>
</gene>
<dbReference type="EMBL" id="JAHHGZ010000065">
    <property type="protein sequence ID" value="MBW4672174.1"/>
    <property type="molecule type" value="Genomic_DNA"/>
</dbReference>
<dbReference type="PANTHER" id="PTHR39176">
    <property type="entry name" value="PERIPLASMIC PROTEIN-RELATED"/>
    <property type="match status" value="1"/>
</dbReference>
<dbReference type="Proteomes" id="UP000729701">
    <property type="component" value="Unassembled WGS sequence"/>
</dbReference>
<protein>
    <submittedName>
        <fullName evidence="3">DUF1311 domain-containing protein</fullName>
    </submittedName>
</protein>
<evidence type="ECO:0000256" key="1">
    <source>
        <dbReference type="SAM" id="SignalP"/>
    </source>
</evidence>
<sequence>MYKTLMSALMLAAALTSAGSYANAQKPKIDCSKATSTPEVKFCSQQSYVAADKQLNQVYKQVQASLTGEPKRLLTTGQQSWIKFRDNNCDFEVYRSRGGTGYEIFRNGCLERLTKQRTQDLQNYLSDPK</sequence>
<reference evidence="3" key="2">
    <citation type="journal article" date="2022" name="Microbiol. Resour. Announc.">
        <title>Metagenome Sequencing to Explore Phylogenomics of Terrestrial Cyanobacteria.</title>
        <authorList>
            <person name="Ward R.D."/>
            <person name="Stajich J.E."/>
            <person name="Johansen J.R."/>
            <person name="Huntemann M."/>
            <person name="Clum A."/>
            <person name="Foster B."/>
            <person name="Foster B."/>
            <person name="Roux S."/>
            <person name="Palaniappan K."/>
            <person name="Varghese N."/>
            <person name="Mukherjee S."/>
            <person name="Reddy T.B.K."/>
            <person name="Daum C."/>
            <person name="Copeland A."/>
            <person name="Chen I.A."/>
            <person name="Ivanova N.N."/>
            <person name="Kyrpides N.C."/>
            <person name="Shapiro N."/>
            <person name="Eloe-Fadrosh E.A."/>
            <person name="Pietrasiak N."/>
        </authorList>
    </citation>
    <scope>NUCLEOTIDE SEQUENCE</scope>
    <source>
        <strain evidence="3">GSE-NOS-MK-12-04C</strain>
    </source>
</reference>
<reference evidence="3" key="1">
    <citation type="submission" date="2021-05" db="EMBL/GenBank/DDBJ databases">
        <authorList>
            <person name="Pietrasiak N."/>
            <person name="Ward R."/>
            <person name="Stajich J.E."/>
            <person name="Kurbessoian T."/>
        </authorList>
    </citation>
    <scope>NUCLEOTIDE SEQUENCE</scope>
    <source>
        <strain evidence="3">GSE-NOS-MK-12-04C</strain>
    </source>
</reference>
<feature type="chain" id="PRO_5037670350" evidence="1">
    <location>
        <begin position="23"/>
        <end position="129"/>
    </location>
</feature>